<proteinExistence type="evidence at transcript level"/>
<evidence type="ECO:0000256" key="3">
    <source>
        <dbReference type="SAM" id="MobiDB-lite"/>
    </source>
</evidence>
<evidence type="ECO:0000256" key="1">
    <source>
        <dbReference type="ARBA" id="ARBA00004123"/>
    </source>
</evidence>
<feature type="compositionally biased region" description="Basic and acidic residues" evidence="3">
    <location>
        <begin position="394"/>
        <end position="432"/>
    </location>
</feature>
<feature type="compositionally biased region" description="Basic and acidic residues" evidence="3">
    <location>
        <begin position="350"/>
        <end position="362"/>
    </location>
</feature>
<feature type="compositionally biased region" description="Polar residues" evidence="3">
    <location>
        <begin position="365"/>
        <end position="393"/>
    </location>
</feature>
<feature type="compositionally biased region" description="Basic and acidic residues" evidence="3">
    <location>
        <begin position="326"/>
        <end position="339"/>
    </location>
</feature>
<evidence type="ECO:0000259" key="4">
    <source>
        <dbReference type="PROSITE" id="PS50174"/>
    </source>
</evidence>
<dbReference type="Pfam" id="PF12656">
    <property type="entry name" value="G-patch_2"/>
    <property type="match status" value="1"/>
</dbReference>
<dbReference type="PROSITE" id="PS50174">
    <property type="entry name" value="G_PATCH"/>
    <property type="match status" value="1"/>
</dbReference>
<dbReference type="PANTHER" id="PTHR15818">
    <property type="entry name" value="G PATCH AND KOW-CONTAINING"/>
    <property type="match status" value="1"/>
</dbReference>
<name>A0A6A7FRR5_9CRUS</name>
<evidence type="ECO:0000256" key="2">
    <source>
        <dbReference type="ARBA" id="ARBA00023242"/>
    </source>
</evidence>
<comment type="subcellular location">
    <subcellularLocation>
        <location evidence="1">Nucleus</location>
    </subcellularLocation>
</comment>
<feature type="domain" description="G-patch" evidence="4">
    <location>
        <begin position="167"/>
        <end position="219"/>
    </location>
</feature>
<dbReference type="GO" id="GO:0000398">
    <property type="term" value="P:mRNA splicing, via spliceosome"/>
    <property type="evidence" value="ECO:0007669"/>
    <property type="project" value="InterPro"/>
</dbReference>
<dbReference type="GO" id="GO:0003676">
    <property type="term" value="F:nucleic acid binding"/>
    <property type="evidence" value="ECO:0007669"/>
    <property type="project" value="InterPro"/>
</dbReference>
<feature type="compositionally biased region" description="Basic and acidic residues" evidence="3">
    <location>
        <begin position="491"/>
        <end position="533"/>
    </location>
</feature>
<feature type="region of interest" description="Disordered" evidence="3">
    <location>
        <begin position="301"/>
        <end position="432"/>
    </location>
</feature>
<dbReference type="EMBL" id="IACT01001507">
    <property type="protein sequence ID" value="LAC20853.1"/>
    <property type="molecule type" value="mRNA"/>
</dbReference>
<dbReference type="GO" id="GO:0005681">
    <property type="term" value="C:spliceosomal complex"/>
    <property type="evidence" value="ECO:0007669"/>
    <property type="project" value="TreeGrafter"/>
</dbReference>
<dbReference type="Pfam" id="PF25088">
    <property type="entry name" value="GPKOW_C"/>
    <property type="match status" value="1"/>
</dbReference>
<dbReference type="InterPro" id="IPR000467">
    <property type="entry name" value="G_patch_dom"/>
</dbReference>
<protein>
    <submittedName>
        <fullName evidence="5">G patch domain and KOW motifs-containing protein-like</fullName>
    </submittedName>
</protein>
<reference evidence="5" key="1">
    <citation type="submission" date="2017-11" db="EMBL/GenBank/DDBJ databases">
        <title>The sensing device of the deep-sea amphipod.</title>
        <authorList>
            <person name="Kobayashi H."/>
            <person name="Nagahama T."/>
            <person name="Arai W."/>
            <person name="Sasagawa Y."/>
            <person name="Umeda M."/>
            <person name="Hayashi T."/>
            <person name="Nikaido I."/>
            <person name="Watanabe H."/>
            <person name="Oguri K."/>
            <person name="Kitazato H."/>
            <person name="Fujioka K."/>
            <person name="Kido Y."/>
            <person name="Takami H."/>
        </authorList>
    </citation>
    <scope>NUCLEOTIDE SEQUENCE</scope>
    <source>
        <tissue evidence="5">Whole body</tissue>
    </source>
</reference>
<feature type="compositionally biased region" description="Basic and acidic residues" evidence="3">
    <location>
        <begin position="567"/>
        <end position="577"/>
    </location>
</feature>
<dbReference type="AlphaFoldDB" id="A0A6A7FRR5"/>
<sequence length="715" mass="80788">MEGIKFSLTFSKKKEQKPLQSSALANVPEKKEEKVEIIELIEDNVIKSNLPEEAELVIPMRQQLQASTFKAKAILKAKQTAATVATRDGSGTEVIKSPDRQLTLDEQAEKALLAEACGAVVKTSREETTAITQSSLTSRLLSTDPSAATSGEVGKLSTIMDYEKVEVEGFGSALLRGMGWKKNEGVGNVKNRRVVSIIDASNKTLGNISTRKQDGSCSQQEQETEQLPLVKGAYVLIHAGRHKANYAVVECIDEDHILVRKAVGAAVLREVEANITVVSMEEYKKCSRVINKEMYDKFKTNIKQKEKERKKRQHSSDGDEQESDEKEQRLPTDRRKLAEQDECQENNSSIKKEPSHISKDDVSNVDDSISKSRNVTQENSQNFGGFPERTQSSNRDRKDEREGKIYEDSGYSSRKEKHSDRNQTEDNCSRIDRDKIDTDKRYSSKCELSSDNIQIVSIRKDNNDHTDDHHKSHRTDGHYSSRKNNSNSSRKNYDSYSSKHNDERYSSRKYEDHYSCRTNDDHHSSQKNEDQYSSKKRSRKNNEQCEEKSNSRKNDDRHSSQTNNNKVDARKGDGSGDAKVSRAAALLSQYGDCSANASSAPWAREGLTVRIISDKYKKGKYYKEKVRVESILTASSCSCRTDAGKLLTDVPPSILETVIPKTEPRLVMLLRGEHSPQVARVLEQHKKEQMASVQLLDDHSVILRLAYEDICQYNR</sequence>
<accession>A0A6A7FRR5</accession>
<evidence type="ECO:0000313" key="5">
    <source>
        <dbReference type="EMBL" id="LAC20853.1"/>
    </source>
</evidence>
<dbReference type="PANTHER" id="PTHR15818:SF2">
    <property type="entry name" value="G-PATCH DOMAIN AND KOW MOTIFS-CONTAINING PROTEIN"/>
    <property type="match status" value="1"/>
</dbReference>
<keyword evidence="2" id="KW-0539">Nucleus</keyword>
<feature type="compositionally biased region" description="Basic and acidic residues" evidence="3">
    <location>
        <begin position="458"/>
        <end position="479"/>
    </location>
</feature>
<dbReference type="InterPro" id="IPR026822">
    <property type="entry name" value="Spp2/MOS2_G-patch"/>
</dbReference>
<organism evidence="5">
    <name type="scientific">Hirondellea gigas</name>
    <dbReference type="NCBI Taxonomy" id="1518452"/>
    <lineage>
        <taxon>Eukaryota</taxon>
        <taxon>Metazoa</taxon>
        <taxon>Ecdysozoa</taxon>
        <taxon>Arthropoda</taxon>
        <taxon>Crustacea</taxon>
        <taxon>Multicrustacea</taxon>
        <taxon>Malacostraca</taxon>
        <taxon>Eumalacostraca</taxon>
        <taxon>Peracarida</taxon>
        <taxon>Amphipoda</taxon>
        <taxon>Amphilochidea</taxon>
        <taxon>Lysianassida</taxon>
        <taxon>Lysianassidira</taxon>
        <taxon>Lysianassoidea</taxon>
        <taxon>Lysianassidae</taxon>
        <taxon>Hirondellea</taxon>
    </lineage>
</organism>
<feature type="region of interest" description="Disordered" evidence="3">
    <location>
        <begin position="457"/>
        <end position="577"/>
    </location>
</feature>
<feature type="compositionally biased region" description="Basic and acidic residues" evidence="3">
    <location>
        <begin position="540"/>
        <end position="559"/>
    </location>
</feature>
<dbReference type="InterPro" id="IPR045166">
    <property type="entry name" value="Spp2-like"/>
</dbReference>